<protein>
    <submittedName>
        <fullName evidence="1">Uncharacterized protein</fullName>
    </submittedName>
</protein>
<organism evidence="1 2">
    <name type="scientific">Eimeria mitis</name>
    <dbReference type="NCBI Taxonomy" id="44415"/>
    <lineage>
        <taxon>Eukaryota</taxon>
        <taxon>Sar</taxon>
        <taxon>Alveolata</taxon>
        <taxon>Apicomplexa</taxon>
        <taxon>Conoidasida</taxon>
        <taxon>Coccidia</taxon>
        <taxon>Eucoccidiorida</taxon>
        <taxon>Eimeriorina</taxon>
        <taxon>Eimeriidae</taxon>
        <taxon>Eimeria</taxon>
    </lineage>
</organism>
<evidence type="ECO:0000313" key="1">
    <source>
        <dbReference type="EMBL" id="CDJ31882.1"/>
    </source>
</evidence>
<dbReference type="PROSITE" id="PS51257">
    <property type="entry name" value="PROKAR_LIPOPROTEIN"/>
    <property type="match status" value="1"/>
</dbReference>
<dbReference type="RefSeq" id="XP_013354447.1">
    <property type="nucleotide sequence ID" value="XM_013498993.1"/>
</dbReference>
<reference evidence="1" key="2">
    <citation type="submission" date="2013-10" db="EMBL/GenBank/DDBJ databases">
        <authorList>
            <person name="Aslett M."/>
        </authorList>
    </citation>
    <scope>NUCLEOTIDE SEQUENCE [LARGE SCALE GENOMIC DNA]</scope>
    <source>
        <strain evidence="1">Houghton</strain>
    </source>
</reference>
<accession>U6K6S8</accession>
<keyword evidence="2" id="KW-1185">Reference proteome</keyword>
<proteinExistence type="predicted"/>
<dbReference type="EMBL" id="HG683654">
    <property type="protein sequence ID" value="CDJ31882.1"/>
    <property type="molecule type" value="Genomic_DNA"/>
</dbReference>
<dbReference type="AlphaFoldDB" id="U6K6S8"/>
<name>U6K6S8_9EIME</name>
<dbReference type="GeneID" id="25381574"/>
<sequence length="256" mass="28666">MIGWRRSECVDGAAVFVGVVGCLESRGYRSRPEKGLRAVTVWRWLEMWLELRGASIRGVARADVDVRGISADRRKLPARDGGRQRKVNAVAGLVGRLFQEPQTVGEHDTTYLKDCRWLMLVNRWRSECVDGAAVFVSVVGCLESGGYRSRPEKGLRAVMVWCWLEMWLELRGASIRGVERADVDVRGISADRRKLPARDGGRQRKVNAVAGLVGRLFQEPQTVGEHDTTYLKDCRWLMLVNSSDDALILRAAVLTG</sequence>
<evidence type="ECO:0000313" key="2">
    <source>
        <dbReference type="Proteomes" id="UP000030744"/>
    </source>
</evidence>
<dbReference type="Proteomes" id="UP000030744">
    <property type="component" value="Unassembled WGS sequence"/>
</dbReference>
<reference evidence="1" key="1">
    <citation type="submission" date="2013-10" db="EMBL/GenBank/DDBJ databases">
        <title>Genomic analysis of the causative agents of coccidiosis in chickens.</title>
        <authorList>
            <person name="Reid A.J."/>
            <person name="Blake D."/>
            <person name="Billington K."/>
            <person name="Browne H."/>
            <person name="Dunn M."/>
            <person name="Hung S."/>
            <person name="Kawahara F."/>
            <person name="Miranda-Saavedra D."/>
            <person name="Mourier T."/>
            <person name="Nagra H."/>
            <person name="Otto T.D."/>
            <person name="Rawlings N."/>
            <person name="Sanchez A."/>
            <person name="Sanders M."/>
            <person name="Subramaniam C."/>
            <person name="Tay Y."/>
            <person name="Dear P."/>
            <person name="Doerig C."/>
            <person name="Gruber A."/>
            <person name="Parkinson J."/>
            <person name="Shirley M."/>
            <person name="Wan K.L."/>
            <person name="Berriman M."/>
            <person name="Tomley F."/>
            <person name="Pain A."/>
        </authorList>
    </citation>
    <scope>NUCLEOTIDE SEQUENCE [LARGE SCALE GENOMIC DNA]</scope>
    <source>
        <strain evidence="1">Houghton</strain>
    </source>
</reference>
<gene>
    <name evidence="1" type="ORF">EMH_0070590</name>
</gene>
<dbReference type="VEuPathDB" id="ToxoDB:EMH_0070590"/>